<gene>
    <name evidence="9" type="ORF">SAMN05216313_12612</name>
</gene>
<dbReference type="AlphaFoldDB" id="A0A1I0J3K9"/>
<dbReference type="InterPro" id="IPR050171">
    <property type="entry name" value="MFS_Transporters"/>
</dbReference>
<feature type="transmembrane region" description="Helical" evidence="7">
    <location>
        <begin position="288"/>
        <end position="306"/>
    </location>
</feature>
<organism evidence="9 10">
    <name type="scientific">Enterocloster lavalensis</name>
    <dbReference type="NCBI Taxonomy" id="460384"/>
    <lineage>
        <taxon>Bacteria</taxon>
        <taxon>Bacillati</taxon>
        <taxon>Bacillota</taxon>
        <taxon>Clostridia</taxon>
        <taxon>Lachnospirales</taxon>
        <taxon>Lachnospiraceae</taxon>
        <taxon>Enterocloster</taxon>
    </lineage>
</organism>
<feature type="transmembrane region" description="Helical" evidence="7">
    <location>
        <begin position="312"/>
        <end position="332"/>
    </location>
</feature>
<dbReference type="PANTHER" id="PTHR23517">
    <property type="entry name" value="RESISTANCE PROTEIN MDTM, PUTATIVE-RELATED-RELATED"/>
    <property type="match status" value="1"/>
</dbReference>
<dbReference type="PROSITE" id="PS50850">
    <property type="entry name" value="MFS"/>
    <property type="match status" value="1"/>
</dbReference>
<evidence type="ECO:0000256" key="3">
    <source>
        <dbReference type="ARBA" id="ARBA00022475"/>
    </source>
</evidence>
<dbReference type="EMBL" id="FOIM01000026">
    <property type="protein sequence ID" value="SEU04282.1"/>
    <property type="molecule type" value="Genomic_DNA"/>
</dbReference>
<dbReference type="CDD" id="cd06174">
    <property type="entry name" value="MFS"/>
    <property type="match status" value="1"/>
</dbReference>
<keyword evidence="4 7" id="KW-0812">Transmembrane</keyword>
<reference evidence="10" key="1">
    <citation type="submission" date="2016-10" db="EMBL/GenBank/DDBJ databases">
        <authorList>
            <person name="Varghese N."/>
            <person name="Submissions S."/>
        </authorList>
    </citation>
    <scope>NUCLEOTIDE SEQUENCE [LARGE SCALE GENOMIC DNA]</scope>
    <source>
        <strain evidence="10">NLAE-zl-G277</strain>
    </source>
</reference>
<keyword evidence="2" id="KW-0813">Transport</keyword>
<feature type="transmembrane region" description="Helical" evidence="7">
    <location>
        <begin position="46"/>
        <end position="66"/>
    </location>
</feature>
<evidence type="ECO:0000256" key="2">
    <source>
        <dbReference type="ARBA" id="ARBA00022448"/>
    </source>
</evidence>
<keyword evidence="10" id="KW-1185">Reference proteome</keyword>
<feature type="transmembrane region" description="Helical" evidence="7">
    <location>
        <begin position="174"/>
        <end position="192"/>
    </location>
</feature>
<dbReference type="Proteomes" id="UP000198508">
    <property type="component" value="Unassembled WGS sequence"/>
</dbReference>
<evidence type="ECO:0000256" key="7">
    <source>
        <dbReference type="SAM" id="Phobius"/>
    </source>
</evidence>
<dbReference type="RefSeq" id="WP_092368259.1">
    <property type="nucleotide sequence ID" value="NZ_CABJCG010000015.1"/>
</dbReference>
<dbReference type="Gene3D" id="1.20.1250.20">
    <property type="entry name" value="MFS general substrate transporter like domains"/>
    <property type="match status" value="2"/>
</dbReference>
<feature type="transmembrane region" description="Helical" evidence="7">
    <location>
        <begin position="344"/>
        <end position="361"/>
    </location>
</feature>
<evidence type="ECO:0000256" key="4">
    <source>
        <dbReference type="ARBA" id="ARBA00022692"/>
    </source>
</evidence>
<keyword evidence="3" id="KW-1003">Cell membrane</keyword>
<keyword evidence="5 7" id="KW-1133">Transmembrane helix</keyword>
<protein>
    <submittedName>
        <fullName evidence="9">Sugar phosphate permease</fullName>
    </submittedName>
</protein>
<feature type="transmembrane region" description="Helical" evidence="7">
    <location>
        <begin position="78"/>
        <end position="97"/>
    </location>
</feature>
<comment type="subcellular location">
    <subcellularLocation>
        <location evidence="1">Cell membrane</location>
        <topology evidence="1">Multi-pass membrane protein</topology>
    </subcellularLocation>
</comment>
<name>A0A1I0J3K9_9FIRM</name>
<dbReference type="InterPro" id="IPR036259">
    <property type="entry name" value="MFS_trans_sf"/>
</dbReference>
<feature type="transmembrane region" description="Helical" evidence="7">
    <location>
        <begin position="222"/>
        <end position="242"/>
    </location>
</feature>
<feature type="transmembrane region" description="Helical" evidence="7">
    <location>
        <begin position="7"/>
        <end position="26"/>
    </location>
</feature>
<evidence type="ECO:0000256" key="6">
    <source>
        <dbReference type="ARBA" id="ARBA00023136"/>
    </source>
</evidence>
<feature type="transmembrane region" description="Helical" evidence="7">
    <location>
        <begin position="103"/>
        <end position="125"/>
    </location>
</feature>
<dbReference type="InterPro" id="IPR020846">
    <property type="entry name" value="MFS_dom"/>
</dbReference>
<feature type="transmembrane region" description="Helical" evidence="7">
    <location>
        <begin position="248"/>
        <end position="267"/>
    </location>
</feature>
<evidence type="ECO:0000256" key="5">
    <source>
        <dbReference type="ARBA" id="ARBA00022989"/>
    </source>
</evidence>
<proteinExistence type="predicted"/>
<evidence type="ECO:0000313" key="9">
    <source>
        <dbReference type="EMBL" id="SEU04282.1"/>
    </source>
</evidence>
<feature type="transmembrane region" description="Helical" evidence="7">
    <location>
        <begin position="381"/>
        <end position="403"/>
    </location>
</feature>
<dbReference type="PANTHER" id="PTHR23517:SF3">
    <property type="entry name" value="INTEGRAL MEMBRANE TRANSPORT PROTEIN"/>
    <property type="match status" value="1"/>
</dbReference>
<evidence type="ECO:0000259" key="8">
    <source>
        <dbReference type="PROSITE" id="PS50850"/>
    </source>
</evidence>
<dbReference type="Pfam" id="PF07690">
    <property type="entry name" value="MFS_1"/>
    <property type="match status" value="1"/>
</dbReference>
<feature type="transmembrane region" description="Helical" evidence="7">
    <location>
        <begin position="146"/>
        <end position="168"/>
    </location>
</feature>
<dbReference type="GO" id="GO:0022857">
    <property type="term" value="F:transmembrane transporter activity"/>
    <property type="evidence" value="ECO:0007669"/>
    <property type="project" value="InterPro"/>
</dbReference>
<dbReference type="SUPFAM" id="SSF103473">
    <property type="entry name" value="MFS general substrate transporter"/>
    <property type="match status" value="1"/>
</dbReference>
<dbReference type="GO" id="GO:0005886">
    <property type="term" value="C:plasma membrane"/>
    <property type="evidence" value="ECO:0007669"/>
    <property type="project" value="UniProtKB-SubCell"/>
</dbReference>
<evidence type="ECO:0000313" key="10">
    <source>
        <dbReference type="Proteomes" id="UP000198508"/>
    </source>
</evidence>
<evidence type="ECO:0000256" key="1">
    <source>
        <dbReference type="ARBA" id="ARBA00004651"/>
    </source>
</evidence>
<keyword evidence="6 7" id="KW-0472">Membrane</keyword>
<dbReference type="GeneID" id="93276136"/>
<dbReference type="InterPro" id="IPR011701">
    <property type="entry name" value="MFS"/>
</dbReference>
<feature type="domain" description="Major facilitator superfamily (MFS) profile" evidence="8">
    <location>
        <begin position="1"/>
        <end position="407"/>
    </location>
</feature>
<dbReference type="STRING" id="460384.SAMN05216313_12612"/>
<accession>A0A1I0J3K9</accession>
<sequence>MSQKSNLKKYVAVFVLSMISSSLYLLPYVKYVFYDALLVGLNATNAQLGELLSVYAIVCAIGYIPGGWVADRFSAKKIIIISTLVTGALNIILAFVMNFQMAMVIWALLGLSTSFAYWGASIKAIRMLGDSSEQGRLYGFFQSFEGLMNTVSAFVAMGIFTYFASQVAGLKYTLIFYGFMCLLAAVLLYFVYDEKSSVDDGEEEDKIELKDIGRVLKMPQTWILAFTLFSIYAVYSGSTLLTPYLTDVIGISVGAASIIAIFRTYIARFLFCPVGGFISDKTGQVAKTILAVAILSGISIACFFLISGSTPVALVLTVVMVSAALIYMNYGIMWSISEEVKIPRHLYGTAVGVASIIGYLPDSFMHTIFGNWLDQYGADGYRYIFMFLIGLCVISVITCVIAMQFKRKNA</sequence>